<dbReference type="RefSeq" id="WP_007835539.1">
    <property type="nucleotide sequence ID" value="NZ_BAABYF010000001.1"/>
</dbReference>
<dbReference type="EMBL" id="QRZL01000034">
    <property type="protein sequence ID" value="RGV69500.1"/>
    <property type="molecule type" value="Genomic_DNA"/>
</dbReference>
<organism evidence="4 6">
    <name type="scientific">Phocaeicola dorei</name>
    <dbReference type="NCBI Taxonomy" id="357276"/>
    <lineage>
        <taxon>Bacteria</taxon>
        <taxon>Pseudomonadati</taxon>
        <taxon>Bacteroidota</taxon>
        <taxon>Bacteroidia</taxon>
        <taxon>Bacteroidales</taxon>
        <taxon>Bacteroidaceae</taxon>
        <taxon>Phocaeicola</taxon>
    </lineage>
</organism>
<evidence type="ECO:0000313" key="7">
    <source>
        <dbReference type="Proteomes" id="UP000294527"/>
    </source>
</evidence>
<evidence type="ECO:0000313" key="1">
    <source>
        <dbReference type="EMBL" id="KAA5380171.1"/>
    </source>
</evidence>
<dbReference type="GeneID" id="93447250"/>
<reference evidence="4 6" key="1">
    <citation type="submission" date="2018-08" db="EMBL/GenBank/DDBJ databases">
        <title>A genome reference for cultivated species of the human gut microbiota.</title>
        <authorList>
            <person name="Zou Y."/>
            <person name="Xue W."/>
            <person name="Luo G."/>
        </authorList>
    </citation>
    <scope>NUCLEOTIDE SEQUENCE [LARGE SCALE GENOMIC DNA]</scope>
    <source>
        <strain evidence="4 6">AF14-1AC</strain>
    </source>
</reference>
<dbReference type="EMBL" id="JAHOAX010000019">
    <property type="protein sequence ID" value="MBV3124872.1"/>
    <property type="molecule type" value="Genomic_DNA"/>
</dbReference>
<name>A0A1Y4PEH8_9BACT</name>
<evidence type="ECO:0000313" key="2">
    <source>
        <dbReference type="EMBL" id="MBV3124872.1"/>
    </source>
</evidence>
<evidence type="ECO:0000313" key="3">
    <source>
        <dbReference type="EMBL" id="QJR76919.1"/>
    </source>
</evidence>
<protein>
    <submittedName>
        <fullName evidence="4">Uncharacterized protein</fullName>
    </submittedName>
</protein>
<reference evidence="1 8" key="2">
    <citation type="journal article" date="2019" name="Nat. Med.">
        <title>A library of human gut bacterial isolates paired with longitudinal multiomics data enables mechanistic microbiome research.</title>
        <authorList>
            <person name="Poyet M."/>
            <person name="Groussin M."/>
            <person name="Gibbons S.M."/>
            <person name="Avila-Pacheco J."/>
            <person name="Jiang X."/>
            <person name="Kearney S.M."/>
            <person name="Perrotta A.R."/>
            <person name="Berdy B."/>
            <person name="Zhao S."/>
            <person name="Lieberman T.D."/>
            <person name="Swanson P.K."/>
            <person name="Smith M."/>
            <person name="Roesemann S."/>
            <person name="Alexander J.E."/>
            <person name="Rich S.A."/>
            <person name="Livny J."/>
            <person name="Vlamakis H."/>
            <person name="Clish C."/>
            <person name="Bullock K."/>
            <person name="Deik A."/>
            <person name="Scott J."/>
            <person name="Pierce K.A."/>
            <person name="Xavier R.J."/>
            <person name="Alm E.J."/>
        </authorList>
    </citation>
    <scope>NUCLEOTIDE SEQUENCE [LARGE SCALE GENOMIC DNA]</scope>
    <source>
        <strain evidence="1 8">BIOML-A5</strain>
    </source>
</reference>
<dbReference type="Proteomes" id="UP000777173">
    <property type="component" value="Unassembled WGS sequence"/>
</dbReference>
<accession>A0A1Y4PEH8</accession>
<evidence type="ECO:0000313" key="9">
    <source>
        <dbReference type="Proteomes" id="UP000500949"/>
    </source>
</evidence>
<dbReference type="EMBL" id="VVZB01000014">
    <property type="protein sequence ID" value="KAA5380171.1"/>
    <property type="molecule type" value="Genomic_DNA"/>
</dbReference>
<dbReference type="AlphaFoldDB" id="A0A1Y4PEH8"/>
<dbReference type="Proteomes" id="UP000347681">
    <property type="component" value="Unassembled WGS sequence"/>
</dbReference>
<reference evidence="2" key="5">
    <citation type="submission" date="2021-06" db="EMBL/GenBank/DDBJ databases">
        <title>Collection of gut derived symbiotic bacterial strains cultured from healthy donors.</title>
        <authorList>
            <person name="Lin H."/>
            <person name="Littmann E."/>
            <person name="Pamer E.G."/>
        </authorList>
    </citation>
    <scope>NUCLEOTIDE SEQUENCE</scope>
    <source>
        <strain evidence="2">MSK.5.10</strain>
    </source>
</reference>
<dbReference type="EMBL" id="SLTU01000001">
    <property type="protein sequence ID" value="TDA75765.1"/>
    <property type="molecule type" value="Genomic_DNA"/>
</dbReference>
<gene>
    <name evidence="4" type="ORF">DWW04_21090</name>
    <name evidence="5" type="ORF">E1I98_04950</name>
    <name evidence="1" type="ORF">F2Y61_18490</name>
    <name evidence="3" type="ORF">GKD17_11255</name>
    <name evidence="2" type="ORF">KSU80_17090</name>
</gene>
<evidence type="ECO:0000313" key="4">
    <source>
        <dbReference type="EMBL" id="RGV69500.1"/>
    </source>
</evidence>
<sequence length="59" mass="6806">MDKEKNIAEEIKTKDDIKKFFRRMIEDKQAVADCIRAGRPLSDLKDRGIKIAKLTDVLS</sequence>
<dbReference type="Proteomes" id="UP000294527">
    <property type="component" value="Unassembled WGS sequence"/>
</dbReference>
<evidence type="ECO:0000313" key="5">
    <source>
        <dbReference type="EMBL" id="TDA75765.1"/>
    </source>
</evidence>
<dbReference type="Proteomes" id="UP000500949">
    <property type="component" value="Chromosome"/>
</dbReference>
<reference evidence="5 7" key="3">
    <citation type="journal article" date="2019" name="Nat. Microbiol.">
        <title>Genomic variation and strain-specific functional adaptation in the human gut microbiome during early life.</title>
        <authorList>
            <person name="Vatanen T."/>
            <person name="Plichta D.R."/>
            <person name="Somani J."/>
            <person name="Munch P.C."/>
            <person name="Arthur T.D."/>
            <person name="Hall A.B."/>
            <person name="Rudolf S."/>
            <person name="Oakeley E.J."/>
            <person name="Ke X."/>
            <person name="Young R.A."/>
            <person name="Haiser H.J."/>
            <person name="Kolde R."/>
            <person name="Yassour M."/>
            <person name="Luopajarvi K."/>
            <person name="Siljander H."/>
            <person name="Virtanen S.M."/>
            <person name="Ilonen J."/>
            <person name="Uibo R."/>
            <person name="Tillmann V."/>
            <person name="Mokurov S."/>
            <person name="Dorshakova N."/>
            <person name="Porter J.A."/>
            <person name="McHardy A.C."/>
            <person name="Lahdesmaki H."/>
            <person name="Vlamakis H."/>
            <person name="Huttenhower C."/>
            <person name="Knip M."/>
            <person name="Xavier R.J."/>
        </authorList>
    </citation>
    <scope>NUCLEOTIDE SEQUENCE [LARGE SCALE GENOMIC DNA]</scope>
    <source>
        <strain evidence="5 7">RJX1047</strain>
    </source>
</reference>
<dbReference type="Proteomes" id="UP000283678">
    <property type="component" value="Unassembled WGS sequence"/>
</dbReference>
<dbReference type="EMBL" id="CP046176">
    <property type="protein sequence ID" value="QJR76919.1"/>
    <property type="molecule type" value="Genomic_DNA"/>
</dbReference>
<proteinExistence type="predicted"/>
<evidence type="ECO:0000313" key="6">
    <source>
        <dbReference type="Proteomes" id="UP000283678"/>
    </source>
</evidence>
<evidence type="ECO:0000313" key="8">
    <source>
        <dbReference type="Proteomes" id="UP000347681"/>
    </source>
</evidence>
<reference evidence="3 9" key="4">
    <citation type="submission" date="2019-11" db="EMBL/GenBank/DDBJ databases">
        <title>Complete genome sequence of Bacteroides dorei DSM 17855.</title>
        <authorList>
            <person name="Russell J.T."/>
        </authorList>
    </citation>
    <scope>NUCLEOTIDE SEQUENCE [LARGE SCALE GENOMIC DNA]</scope>
    <source>
        <strain evidence="3 9">DSM 17855</strain>
    </source>
</reference>